<proteinExistence type="inferred from homology"/>
<comment type="similarity">
    <text evidence="1">Belongs to the type-I restriction system S methylase family.</text>
</comment>
<dbReference type="PANTHER" id="PTHR30408:SF13">
    <property type="entry name" value="TYPE I RESTRICTION ENZYME HINDI SPECIFICITY SUBUNIT"/>
    <property type="match status" value="1"/>
</dbReference>
<sequence length="440" mass="49343">MNDNPTTIGEITTQVTKKVQVSNLNLETYISTDNMLPNLGGIEKASGMPTIEKAKEFKAGDVLFSNIRTYFKKVWYARFDGGCSNDVLVFRGGKNVNSRFLYYIIADKNFIEYTVKTAKGTKMPRGDKDAIIKYGLNLPSFSEQKAIAYILGKLDDKIALNRQMNQTLEAMAQALFKTWFVDFDPVLDNALEAGHEIPEALQAMAEKRQLVPNSKKLLQTNPALAAQFPSSFVFNEVLDKWVPEGWEVKKLESISPCNKNSWTNKNKPQQVEYVDLSNTKNGDILETTIYSYEEAPSRAKRILNIGDTIFGTVRPGNRSFAYVGKEGLTGSTGFAVLTPLKKEYRSFTYLFTTQEEMIDLFAHLADGAAYPAINSSVIAESLIVYSGDELLSKFEKLTGSNILKMNSNKRELETLTQLRDRLLPELISGRVRVPEGMVIH</sequence>
<evidence type="ECO:0000313" key="6">
    <source>
        <dbReference type="Proteomes" id="UP000256405"/>
    </source>
</evidence>
<reference evidence="5 6" key="1">
    <citation type="submission" date="2018-08" db="EMBL/GenBank/DDBJ databases">
        <title>Genomic Encyclopedia of Archaeal and Bacterial Type Strains, Phase II (KMG-II): from individual species to whole genera.</title>
        <authorList>
            <person name="Goeker M."/>
        </authorList>
    </citation>
    <scope>NUCLEOTIDE SEQUENCE [LARGE SCALE GENOMIC DNA]</scope>
    <source>
        <strain evidence="5 6">DSM 15986</strain>
    </source>
</reference>
<dbReference type="AlphaFoldDB" id="A0A3E0EBT4"/>
<dbReference type="EMBL" id="QUNF01000001">
    <property type="protein sequence ID" value="REG94476.1"/>
    <property type="molecule type" value="Genomic_DNA"/>
</dbReference>
<comment type="caution">
    <text evidence="5">The sequence shown here is derived from an EMBL/GenBank/DDBJ whole genome shotgun (WGS) entry which is preliminary data.</text>
</comment>
<dbReference type="Pfam" id="PF01420">
    <property type="entry name" value="Methylase_S"/>
    <property type="match status" value="2"/>
</dbReference>
<feature type="domain" description="Type I restriction modification DNA specificity" evidence="4">
    <location>
        <begin position="53"/>
        <end position="169"/>
    </location>
</feature>
<evidence type="ECO:0000256" key="1">
    <source>
        <dbReference type="ARBA" id="ARBA00010923"/>
    </source>
</evidence>
<keyword evidence="6" id="KW-1185">Reference proteome</keyword>
<gene>
    <name evidence="5" type="ORF">C8N25_101303</name>
</gene>
<dbReference type="GO" id="GO:0003677">
    <property type="term" value="F:DNA binding"/>
    <property type="evidence" value="ECO:0007669"/>
    <property type="project" value="UniProtKB-KW"/>
</dbReference>
<evidence type="ECO:0000259" key="4">
    <source>
        <dbReference type="Pfam" id="PF01420"/>
    </source>
</evidence>
<dbReference type="InterPro" id="IPR044946">
    <property type="entry name" value="Restrct_endonuc_typeI_TRD_sf"/>
</dbReference>
<dbReference type="Proteomes" id="UP000256405">
    <property type="component" value="Unassembled WGS sequence"/>
</dbReference>
<name>A0A3E0EBT4_9BACT</name>
<protein>
    <submittedName>
        <fullName evidence="5">Type I restriction enzyme S subunit</fullName>
    </submittedName>
</protein>
<keyword evidence="3" id="KW-0238">DNA-binding</keyword>
<dbReference type="SUPFAM" id="SSF116734">
    <property type="entry name" value="DNA methylase specificity domain"/>
    <property type="match status" value="2"/>
</dbReference>
<feature type="domain" description="Type I restriction modification DNA specificity" evidence="4">
    <location>
        <begin position="243"/>
        <end position="378"/>
    </location>
</feature>
<evidence type="ECO:0000256" key="2">
    <source>
        <dbReference type="ARBA" id="ARBA00022747"/>
    </source>
</evidence>
<dbReference type="PANTHER" id="PTHR30408">
    <property type="entry name" value="TYPE-1 RESTRICTION ENZYME ECOKI SPECIFICITY PROTEIN"/>
    <property type="match status" value="1"/>
</dbReference>
<dbReference type="InterPro" id="IPR000055">
    <property type="entry name" value="Restrct_endonuc_typeI_TRD"/>
</dbReference>
<dbReference type="InterPro" id="IPR052021">
    <property type="entry name" value="Type-I_RS_S_subunit"/>
</dbReference>
<dbReference type="GO" id="GO:0009307">
    <property type="term" value="P:DNA restriction-modification system"/>
    <property type="evidence" value="ECO:0007669"/>
    <property type="project" value="UniProtKB-KW"/>
</dbReference>
<organism evidence="5 6">
    <name type="scientific">Algoriphagus antarcticus</name>
    <dbReference type="NCBI Taxonomy" id="238540"/>
    <lineage>
        <taxon>Bacteria</taxon>
        <taxon>Pseudomonadati</taxon>
        <taxon>Bacteroidota</taxon>
        <taxon>Cytophagia</taxon>
        <taxon>Cytophagales</taxon>
        <taxon>Cyclobacteriaceae</taxon>
        <taxon>Algoriphagus</taxon>
    </lineage>
</organism>
<evidence type="ECO:0000313" key="5">
    <source>
        <dbReference type="EMBL" id="REG94476.1"/>
    </source>
</evidence>
<dbReference type="OrthoDB" id="825893at2"/>
<dbReference type="RefSeq" id="WP_086540733.1">
    <property type="nucleotide sequence ID" value="NZ_MSSW01000011.1"/>
</dbReference>
<evidence type="ECO:0000256" key="3">
    <source>
        <dbReference type="ARBA" id="ARBA00023125"/>
    </source>
</evidence>
<accession>A0A3E0EBT4</accession>
<dbReference type="Gene3D" id="3.90.220.20">
    <property type="entry name" value="DNA methylase specificity domains"/>
    <property type="match status" value="2"/>
</dbReference>
<keyword evidence="2" id="KW-0680">Restriction system</keyword>